<feature type="compositionally biased region" description="Basic residues" evidence="1">
    <location>
        <begin position="731"/>
        <end position="746"/>
    </location>
</feature>
<feature type="region of interest" description="Disordered" evidence="1">
    <location>
        <begin position="797"/>
        <end position="1106"/>
    </location>
</feature>
<feature type="compositionally biased region" description="Acidic residues" evidence="1">
    <location>
        <begin position="797"/>
        <end position="834"/>
    </location>
</feature>
<evidence type="ECO:0000313" key="3">
    <source>
        <dbReference type="Proteomes" id="UP000298787"/>
    </source>
</evidence>
<organism evidence="2 3">
    <name type="scientific">Collichthys lucidus</name>
    <name type="common">Big head croaker</name>
    <name type="synonym">Sciaena lucida</name>
    <dbReference type="NCBI Taxonomy" id="240159"/>
    <lineage>
        <taxon>Eukaryota</taxon>
        <taxon>Metazoa</taxon>
        <taxon>Chordata</taxon>
        <taxon>Craniata</taxon>
        <taxon>Vertebrata</taxon>
        <taxon>Euteleostomi</taxon>
        <taxon>Actinopterygii</taxon>
        <taxon>Neopterygii</taxon>
        <taxon>Teleostei</taxon>
        <taxon>Neoteleostei</taxon>
        <taxon>Acanthomorphata</taxon>
        <taxon>Eupercaria</taxon>
        <taxon>Sciaenidae</taxon>
        <taxon>Collichthys</taxon>
    </lineage>
</organism>
<dbReference type="AlphaFoldDB" id="A0A4U5UMR7"/>
<dbReference type="Proteomes" id="UP000298787">
    <property type="component" value="Chromosome 9"/>
</dbReference>
<feature type="compositionally biased region" description="Basic and acidic residues" evidence="1">
    <location>
        <begin position="978"/>
        <end position="990"/>
    </location>
</feature>
<feature type="compositionally biased region" description="Polar residues" evidence="1">
    <location>
        <begin position="717"/>
        <end position="726"/>
    </location>
</feature>
<keyword evidence="3" id="KW-1185">Reference proteome</keyword>
<gene>
    <name evidence="2" type="ORF">D9C73_010091</name>
</gene>
<feature type="compositionally biased region" description="Basic and acidic residues" evidence="1">
    <location>
        <begin position="916"/>
        <end position="959"/>
    </location>
</feature>
<proteinExistence type="predicted"/>
<feature type="region of interest" description="Disordered" evidence="1">
    <location>
        <begin position="527"/>
        <end position="558"/>
    </location>
</feature>
<accession>A0A4U5UMR7</accession>
<dbReference type="EMBL" id="CM014086">
    <property type="protein sequence ID" value="TKS75748.1"/>
    <property type="molecule type" value="Genomic_DNA"/>
</dbReference>
<sequence length="1118" mass="127874">MIRKQEELSERQNRYKPKNLFKIIRTMVIENADTIQQKPSLSLLLALMDLVDMEGGDDFESVESVDKAGVKHVLLAYRNYMSFYIPKKELMCTTGKKVVPVVTQYSEKHHFFHRDKPRSMVGTYVVLLPATRTGEEDCYFVQEVLFVPGPESLDLLKEVTQNKFAFWDMSLEVPTHPTALTPSFQQIQPCQLLRAEDKFLSTQSNKDALVSHIEEIHPMCCVVGTGDIFKKMRDSRLDCFTEAQVICKLTNFHYGSGGTRTVYFRRSSKVVNGKRGNMVPVVALRKEQRETPELYVSTTLRFFRAVKRSCVKGNGELVTCWSDTLKEFQRDSFIIGTDMYQEIQNPALTGFIKRVNPNSWCNYLPGHLESMIEDPIMIEVVEFAIKLMDSKIPNAFAVAELLYCPIKKVQTYLKAWKMYSSDQMFRAAVLRTRAAMIEDQMRKDWEELSEITLSYMRHKHGGDAREVAACAELLKSQSPDMATKEVQKTWQSMIKHDAKSKDKTLAELYSSAKVLFLKRRTYQNKLKKVVPGEGDRGDLPGESSSSHSTESQEARESSRCVAAEFKEDTEDRAVAGVDENNSKLYSIVTPDPVPVSTWLKNLPTLLLSEPWLNGDTLRREAVCTLLGLENTLLDKRYRDILRDWVIDNRTIVYLLQRNKLQDRLSTALVHCLETTSTDNWRGKILLSFQGTQDQLRGRPEQLVAKLSKNKMKKSRVQKNTVTEGACSSSKSAKKARRAQPCSSRHKYSYTENKDLSLSHAGDVSSEAEEVHDDRDDILGEDLFASMYYDDAESLDDYDYSDDFIDDDDDDADDDDYVNDEDDDGLSISEQDEDHDTLHTPKVEKKSKKTNSKNVNRKHMYKGRKKENRPSKGELLWDSQSSSDEEKKKKEAEEDEQEEEDWEGKFVKPYKKRVKRTRPDKTKGKLSRSDKEVKETSEEHSHRGDKPCAKEKQDKCDKRAKPAKKYTRGTFSRCLSETPEPKQEVEPKEVCAPEIKGAHFSTTNTDSDGGLQHKKTQRGKCDNTVRPKLGKAQASPEKQAARITDTFQQAPLGRKRKRVWDHQEEKLGAARRRRVDHSSTRDLRSSAGARAMHVRTRSESPVGHVELASMARPVKPLHI</sequence>
<feature type="compositionally biased region" description="Acidic residues" evidence="1">
    <location>
        <begin position="892"/>
        <end position="901"/>
    </location>
</feature>
<evidence type="ECO:0000313" key="2">
    <source>
        <dbReference type="EMBL" id="TKS75748.1"/>
    </source>
</evidence>
<name>A0A4U5UMR7_COLLU</name>
<protein>
    <submittedName>
        <fullName evidence="2">Uncharacterized protein</fullName>
    </submittedName>
</protein>
<feature type="compositionally biased region" description="Basic residues" evidence="1">
    <location>
        <begin position="844"/>
        <end position="866"/>
    </location>
</feature>
<reference evidence="2 3" key="1">
    <citation type="submission" date="2019-01" db="EMBL/GenBank/DDBJ databases">
        <title>Genome Assembly of Collichthys lucidus.</title>
        <authorList>
            <person name="Cai M."/>
            <person name="Xiao S."/>
        </authorList>
    </citation>
    <scope>NUCLEOTIDE SEQUENCE [LARGE SCALE GENOMIC DNA]</scope>
    <source>
        <strain evidence="2">JT15FE1705JMU</strain>
        <tissue evidence="2">Muscle</tissue>
    </source>
</reference>
<feature type="region of interest" description="Disordered" evidence="1">
    <location>
        <begin position="708"/>
        <end position="746"/>
    </location>
</feature>
<evidence type="ECO:0000256" key="1">
    <source>
        <dbReference type="SAM" id="MobiDB-lite"/>
    </source>
</evidence>